<organism evidence="1 2">
    <name type="scientific">Geotalea uraniireducens</name>
    <dbReference type="NCBI Taxonomy" id="351604"/>
    <lineage>
        <taxon>Bacteria</taxon>
        <taxon>Pseudomonadati</taxon>
        <taxon>Thermodesulfobacteriota</taxon>
        <taxon>Desulfuromonadia</taxon>
        <taxon>Geobacterales</taxon>
        <taxon>Geobacteraceae</taxon>
        <taxon>Geotalea</taxon>
    </lineage>
</organism>
<evidence type="ECO:0008006" key="3">
    <source>
        <dbReference type="Google" id="ProtNLM"/>
    </source>
</evidence>
<gene>
    <name evidence="1" type="ORF">GURASL_19900</name>
</gene>
<evidence type="ECO:0000313" key="2">
    <source>
        <dbReference type="Proteomes" id="UP001317705"/>
    </source>
</evidence>
<dbReference type="InterPro" id="IPR013424">
    <property type="entry name" value="Ice-binding_C"/>
</dbReference>
<dbReference type="EMBL" id="AP027151">
    <property type="protein sequence ID" value="BDV43067.1"/>
    <property type="molecule type" value="Genomic_DNA"/>
</dbReference>
<proteinExistence type="predicted"/>
<evidence type="ECO:0000313" key="1">
    <source>
        <dbReference type="EMBL" id="BDV43067.1"/>
    </source>
</evidence>
<name>A0ABN6VUA6_9BACT</name>
<dbReference type="NCBIfam" id="TIGR02595">
    <property type="entry name" value="PEP_CTERM"/>
    <property type="match status" value="1"/>
</dbReference>
<dbReference type="RefSeq" id="WP_281999184.1">
    <property type="nucleotide sequence ID" value="NZ_AP027151.1"/>
</dbReference>
<dbReference type="Proteomes" id="UP001317705">
    <property type="component" value="Chromosome"/>
</dbReference>
<accession>A0ABN6VUA6</accession>
<keyword evidence="2" id="KW-1185">Reference proteome</keyword>
<protein>
    <recommendedName>
        <fullName evidence="3">PEP-CTERM protein-sorting domain-containing protein</fullName>
    </recommendedName>
</protein>
<reference evidence="1 2" key="1">
    <citation type="submission" date="2022-12" db="EMBL/GenBank/DDBJ databases">
        <title>Polyphasic characterization of Geotalea uranireducens NIT-SL11 newly isolated from a complex of sewage sludge and microbially reduced graphene oxide.</title>
        <authorList>
            <person name="Xie L."/>
            <person name="Yoshida N."/>
            <person name="Meng L."/>
        </authorList>
    </citation>
    <scope>NUCLEOTIDE SEQUENCE [LARGE SCALE GENOMIC DNA]</scope>
    <source>
        <strain evidence="1 2">NIT-SL11</strain>
    </source>
</reference>
<sequence length="224" mass="24608">MKLHRFGDSPATRQSIRSYAGHPKLALIILALIALCIPGNLSATLIKIDNTPIAYDPATDLYWYTNLSNLIGTYDQQIATITSLSISGYSNIHMANLDEAASLIMAIDSNNDLSLFSSTGGYSSSTYWFGRTSTIGFSDPNMGTIRQGLFLRSYLDNTSFNWRYVSDDKISVSSEDSWVSAWVVLSKDQETVPEPNTLVLLLFGLIAIVSAHKIKQVKTPNKGV</sequence>